<keyword evidence="1" id="KW-0812">Transmembrane</keyword>
<organism evidence="2 3">
    <name type="scientific">Xenopus laevis</name>
    <name type="common">African clawed frog</name>
    <dbReference type="NCBI Taxonomy" id="8355"/>
    <lineage>
        <taxon>Eukaryota</taxon>
        <taxon>Metazoa</taxon>
        <taxon>Chordata</taxon>
        <taxon>Craniata</taxon>
        <taxon>Vertebrata</taxon>
        <taxon>Euteleostomi</taxon>
        <taxon>Amphibia</taxon>
        <taxon>Batrachia</taxon>
        <taxon>Anura</taxon>
        <taxon>Pipoidea</taxon>
        <taxon>Pipidae</taxon>
        <taxon>Xenopodinae</taxon>
        <taxon>Xenopus</taxon>
        <taxon>Xenopus</taxon>
    </lineage>
</organism>
<reference evidence="3" key="1">
    <citation type="journal article" date="2016" name="Nature">
        <title>Genome evolution in the allotetraploid frog Xenopus laevis.</title>
        <authorList>
            <person name="Session A.M."/>
            <person name="Uno Y."/>
            <person name="Kwon T."/>
            <person name="Chapman J.A."/>
            <person name="Toyoda A."/>
            <person name="Takahashi S."/>
            <person name="Fukui A."/>
            <person name="Hikosaka A."/>
            <person name="Suzuki A."/>
            <person name="Kondo M."/>
            <person name="van Heeringen S.J."/>
            <person name="Quigley I."/>
            <person name="Heinz S."/>
            <person name="Ogino H."/>
            <person name="Ochi H."/>
            <person name="Hellsten U."/>
            <person name="Lyons J.B."/>
            <person name="Simakov O."/>
            <person name="Putnam N."/>
            <person name="Stites J."/>
            <person name="Kuroki Y."/>
            <person name="Tanaka T."/>
            <person name="Michiue T."/>
            <person name="Watanabe M."/>
            <person name="Bogdanovic O."/>
            <person name="Lister R."/>
            <person name="Georgiou G."/>
            <person name="Paranjpe S.S."/>
            <person name="van Kruijsbergen I."/>
            <person name="Shu S."/>
            <person name="Carlson J."/>
            <person name="Kinoshita T."/>
            <person name="Ohta Y."/>
            <person name="Mawaribuchi S."/>
            <person name="Jenkins J."/>
            <person name="Grimwood J."/>
            <person name="Schmutz J."/>
            <person name="Mitros T."/>
            <person name="Mozaffari S.V."/>
            <person name="Suzuki Y."/>
            <person name="Haramoto Y."/>
            <person name="Yamamoto T.S."/>
            <person name="Takagi C."/>
            <person name="Heald R."/>
            <person name="Miller K."/>
            <person name="Haudenschild C."/>
            <person name="Kitzman J."/>
            <person name="Nakayama T."/>
            <person name="Izutsu Y."/>
            <person name="Robert J."/>
            <person name="Fortriede J."/>
            <person name="Burns K."/>
            <person name="Lotay V."/>
            <person name="Karimi K."/>
            <person name="Yasuoka Y."/>
            <person name="Dichmann D.S."/>
            <person name="Flajnik M.F."/>
            <person name="Houston D.W."/>
            <person name="Shendure J."/>
            <person name="DuPasquier L."/>
            <person name="Vize P.D."/>
            <person name="Zorn A.M."/>
            <person name="Ito M."/>
            <person name="Marcotte E.M."/>
            <person name="Wallingford J.B."/>
            <person name="Ito Y."/>
            <person name="Asashima M."/>
            <person name="Ueno N."/>
            <person name="Matsuda Y."/>
            <person name="Veenstra G.J."/>
            <person name="Fujiyama A."/>
            <person name="Harland R.M."/>
            <person name="Taira M."/>
            <person name="Rokhsar D.S."/>
        </authorList>
    </citation>
    <scope>NUCLEOTIDE SEQUENCE [LARGE SCALE GENOMIC DNA]</scope>
    <source>
        <strain evidence="3">J</strain>
    </source>
</reference>
<evidence type="ECO:0000256" key="1">
    <source>
        <dbReference type="SAM" id="Phobius"/>
    </source>
</evidence>
<protein>
    <submittedName>
        <fullName evidence="2">Uncharacterized protein</fullName>
    </submittedName>
</protein>
<proteinExistence type="predicted"/>
<sequence length="144" mass="16357">MAKTVYNLNADSSSQTCLVTFLIFFPFYFSPMPFLLQVSFLLYSPMSLSTFCCPFLHSILLFSCSTLFWSSCQPFLFCHLLLSNHTSLFFNTILLYFLATCTSVVLLSDFQSSLFSISLPFPSKLLSLPLYIAFPFLVHTSQLS</sequence>
<accession>A0A974CGZ6</accession>
<dbReference type="Proteomes" id="UP000694892">
    <property type="component" value="Chromosome 7L"/>
</dbReference>
<keyword evidence="1" id="KW-0472">Membrane</keyword>
<dbReference type="EMBL" id="CM004478">
    <property type="protein sequence ID" value="OCT71966.1"/>
    <property type="molecule type" value="Genomic_DNA"/>
</dbReference>
<feature type="transmembrane region" description="Helical" evidence="1">
    <location>
        <begin position="119"/>
        <end position="138"/>
    </location>
</feature>
<feature type="transmembrane region" description="Helical" evidence="1">
    <location>
        <begin position="55"/>
        <end position="82"/>
    </location>
</feature>
<name>A0A974CGZ6_XENLA</name>
<evidence type="ECO:0000313" key="3">
    <source>
        <dbReference type="Proteomes" id="UP000694892"/>
    </source>
</evidence>
<evidence type="ECO:0000313" key="2">
    <source>
        <dbReference type="EMBL" id="OCT71966.1"/>
    </source>
</evidence>
<feature type="transmembrane region" description="Helical" evidence="1">
    <location>
        <begin position="20"/>
        <end position="43"/>
    </location>
</feature>
<dbReference type="AlphaFoldDB" id="A0A974CGZ6"/>
<keyword evidence="1" id="KW-1133">Transmembrane helix</keyword>
<gene>
    <name evidence="2" type="ORF">XELAEV_18034944mg</name>
</gene>
<feature type="transmembrane region" description="Helical" evidence="1">
    <location>
        <begin position="88"/>
        <end position="107"/>
    </location>
</feature>